<dbReference type="SUPFAM" id="SSF57552">
    <property type="entry name" value="Blood coagulation inhibitor (disintegrin)"/>
    <property type="match status" value="1"/>
</dbReference>
<feature type="chain" id="PRO_5004893593" description="Disintegrin and metalloproteinase domain-containing protein B" evidence="7">
    <location>
        <begin position="31"/>
        <end position="851"/>
    </location>
</feature>
<dbReference type="SUPFAM" id="SSF55486">
    <property type="entry name" value="Metalloproteases ('zincins'), catalytic domain"/>
    <property type="match status" value="1"/>
</dbReference>
<dbReference type="Proteomes" id="UP000024837">
    <property type="component" value="Unassembled WGS sequence"/>
</dbReference>
<dbReference type="InterPro" id="IPR001762">
    <property type="entry name" value="Disintegrin_dom"/>
</dbReference>
<keyword evidence="4" id="KW-0862">Zinc</keyword>
<dbReference type="Gene3D" id="4.10.70.10">
    <property type="entry name" value="Disintegrin domain"/>
    <property type="match status" value="1"/>
</dbReference>
<organism evidence="10 11">
    <name type="scientific">Drechslerella stenobrocha 248</name>
    <dbReference type="NCBI Taxonomy" id="1043628"/>
    <lineage>
        <taxon>Eukaryota</taxon>
        <taxon>Fungi</taxon>
        <taxon>Dikarya</taxon>
        <taxon>Ascomycota</taxon>
        <taxon>Pezizomycotina</taxon>
        <taxon>Orbiliomycetes</taxon>
        <taxon>Orbiliales</taxon>
        <taxon>Orbiliaceae</taxon>
        <taxon>Drechslerella</taxon>
    </lineage>
</organism>
<feature type="binding site" evidence="4">
    <location>
        <position position="450"/>
    </location>
    <ligand>
        <name>Zn(2+)</name>
        <dbReference type="ChEBI" id="CHEBI:29105"/>
        <note>catalytic</note>
    </ligand>
</feature>
<dbReference type="AlphaFoldDB" id="W7HYW6"/>
<proteinExistence type="predicted"/>
<feature type="region of interest" description="Disordered" evidence="5">
    <location>
        <begin position="829"/>
        <end position="851"/>
    </location>
</feature>
<keyword evidence="1" id="KW-1015">Disulfide bond</keyword>
<dbReference type="EMBL" id="KI966371">
    <property type="protein sequence ID" value="EWC48699.1"/>
    <property type="molecule type" value="Genomic_DNA"/>
</dbReference>
<dbReference type="Pfam" id="PF13688">
    <property type="entry name" value="Reprolysin_5"/>
    <property type="match status" value="1"/>
</dbReference>
<name>W7HYW6_9PEZI</name>
<dbReference type="HOGENOM" id="CLU_012383_1_0_1"/>
<feature type="domain" description="Peptidase M12B" evidence="9">
    <location>
        <begin position="287"/>
        <end position="503"/>
    </location>
</feature>
<evidence type="ECO:0000256" key="6">
    <source>
        <dbReference type="SAM" id="Phobius"/>
    </source>
</evidence>
<comment type="caution">
    <text evidence="4">Lacks conserved residue(s) required for the propagation of feature annotation.</text>
</comment>
<keyword evidence="4" id="KW-0479">Metal-binding</keyword>
<gene>
    <name evidence="10" type="ORF">DRE_00004</name>
</gene>
<evidence type="ECO:0000256" key="2">
    <source>
        <dbReference type="ARBA" id="ARBA00056552"/>
    </source>
</evidence>
<dbReference type="PANTHER" id="PTHR11905">
    <property type="entry name" value="ADAM A DISINTEGRIN AND METALLOPROTEASE DOMAIN"/>
    <property type="match status" value="1"/>
</dbReference>
<reference evidence="10 11" key="1">
    <citation type="submission" date="2013-05" db="EMBL/GenBank/DDBJ databases">
        <title>Drechslerella stenobrocha genome reveals carnivorous origination and mechanical trapping mechanism of predatory fungi.</title>
        <authorList>
            <person name="Liu X."/>
            <person name="Zhang W."/>
            <person name="Liu K."/>
        </authorList>
    </citation>
    <scope>NUCLEOTIDE SEQUENCE [LARGE SCALE GENOMIC DNA]</scope>
    <source>
        <strain evidence="10 11">248</strain>
    </source>
</reference>
<dbReference type="Gene3D" id="3.40.390.10">
    <property type="entry name" value="Collagenase (Catalytic Domain)"/>
    <property type="match status" value="1"/>
</dbReference>
<dbReference type="PROSITE" id="PS50214">
    <property type="entry name" value="DISINTEGRIN_2"/>
    <property type="match status" value="1"/>
</dbReference>
<feature type="binding site" evidence="4">
    <location>
        <position position="440"/>
    </location>
    <ligand>
        <name>Zn(2+)</name>
        <dbReference type="ChEBI" id="CHEBI:29105"/>
        <note>catalytic</note>
    </ligand>
</feature>
<evidence type="ECO:0000256" key="3">
    <source>
        <dbReference type="ARBA" id="ARBA00074021"/>
    </source>
</evidence>
<dbReference type="FunFam" id="4.10.70.10:FF:000003">
    <property type="entry name" value="Disintegrin and metalloproteinase domain-containing protein 17"/>
    <property type="match status" value="1"/>
</dbReference>
<evidence type="ECO:0000313" key="10">
    <source>
        <dbReference type="EMBL" id="EWC48699.1"/>
    </source>
</evidence>
<evidence type="ECO:0000256" key="1">
    <source>
        <dbReference type="ARBA" id="ARBA00023157"/>
    </source>
</evidence>
<evidence type="ECO:0000259" key="9">
    <source>
        <dbReference type="PROSITE" id="PS50215"/>
    </source>
</evidence>
<evidence type="ECO:0000256" key="7">
    <source>
        <dbReference type="SAM" id="SignalP"/>
    </source>
</evidence>
<dbReference type="Pfam" id="PF00200">
    <property type="entry name" value="Disintegrin"/>
    <property type="match status" value="1"/>
</dbReference>
<comment type="function">
    <text evidence="2">Probable zinc protease.</text>
</comment>
<keyword evidence="6" id="KW-0812">Transmembrane</keyword>
<dbReference type="GO" id="GO:0046872">
    <property type="term" value="F:metal ion binding"/>
    <property type="evidence" value="ECO:0007669"/>
    <property type="project" value="UniProtKB-KW"/>
</dbReference>
<keyword evidence="7" id="KW-0732">Signal</keyword>
<dbReference type="SMART" id="SM00050">
    <property type="entry name" value="DISIN"/>
    <property type="match status" value="1"/>
</dbReference>
<feature type="binding site" evidence="4">
    <location>
        <position position="444"/>
    </location>
    <ligand>
        <name>Zn(2+)</name>
        <dbReference type="ChEBI" id="CHEBI:29105"/>
        <note>catalytic</note>
    </ligand>
</feature>
<dbReference type="PANTHER" id="PTHR11905:SF159">
    <property type="entry name" value="ADAM METALLOPROTEASE"/>
    <property type="match status" value="1"/>
</dbReference>
<keyword evidence="11" id="KW-1185">Reference proteome</keyword>
<evidence type="ECO:0000256" key="5">
    <source>
        <dbReference type="SAM" id="MobiDB-lite"/>
    </source>
</evidence>
<feature type="active site" evidence="4">
    <location>
        <position position="441"/>
    </location>
</feature>
<dbReference type="GO" id="GO:0006508">
    <property type="term" value="P:proteolysis"/>
    <property type="evidence" value="ECO:0007669"/>
    <property type="project" value="InterPro"/>
</dbReference>
<feature type="signal peptide" evidence="7">
    <location>
        <begin position="1"/>
        <end position="30"/>
    </location>
</feature>
<feature type="transmembrane region" description="Helical" evidence="6">
    <location>
        <begin position="714"/>
        <end position="737"/>
    </location>
</feature>
<evidence type="ECO:0000259" key="8">
    <source>
        <dbReference type="PROSITE" id="PS50214"/>
    </source>
</evidence>
<dbReference type="GO" id="GO:0004222">
    <property type="term" value="F:metalloendopeptidase activity"/>
    <property type="evidence" value="ECO:0007669"/>
    <property type="project" value="InterPro"/>
</dbReference>
<evidence type="ECO:0000313" key="11">
    <source>
        <dbReference type="Proteomes" id="UP000024837"/>
    </source>
</evidence>
<dbReference type="InterPro" id="IPR001590">
    <property type="entry name" value="Peptidase_M12B"/>
</dbReference>
<dbReference type="InterPro" id="IPR036436">
    <property type="entry name" value="Disintegrin_dom_sf"/>
</dbReference>
<dbReference type="OrthoDB" id="5951731at2759"/>
<dbReference type="PROSITE" id="PS50215">
    <property type="entry name" value="ADAM_MEPRO"/>
    <property type="match status" value="1"/>
</dbReference>
<keyword evidence="6" id="KW-1133">Transmembrane helix</keyword>
<keyword evidence="6" id="KW-0472">Membrane</keyword>
<evidence type="ECO:0000256" key="4">
    <source>
        <dbReference type="PROSITE-ProRule" id="PRU00276"/>
    </source>
</evidence>
<dbReference type="InterPro" id="IPR024079">
    <property type="entry name" value="MetalloPept_cat_dom_sf"/>
</dbReference>
<dbReference type="CDD" id="cd04271">
    <property type="entry name" value="ZnMc_ADAM_fungal"/>
    <property type="match status" value="1"/>
</dbReference>
<dbReference type="InterPro" id="IPR034028">
    <property type="entry name" value="ZnMc_ADAM_fungal"/>
</dbReference>
<sequence length="851" mass="91218">MVFLRPINAVLTGLLTCLVVLLAAFSSAHSAGRGPLPSIGLLKDARIHGEGTSSRIHAHSHFSITFSIDRPFQQVRLALEPNHDIIDNAVKIDYMGADGRIVSSETIDRSKEKVYKGTTWVLREDGWEYAGYARIYVYRDGEDPLFNGVVTIDGNDHNIQLRSGYMDTKHEDDPHVEGDEEFMVIVRDSDLNEGIRTQQKRGLPIERSCSSDDLAFNSDPNHMVRRNIMQNAAVKREISWNPLGSISVFGNMKAKRQVDGSSYGGFSGGINLRNVIGSTRGCPPTRKVALMGIVADCEYVASFNNNGERVRQNILSVVNQASTLFEQTFNITLGLANLIVSNPNETCPVTAPSTAPWNLRCSSNTTIEDRLNVLSQWRGTKSGDGLAFWTQLTNCPTGASVGLAWLGLLCSSSASPQGSNFVSGANVVARTNQEYKVLAHEVGHTFGAVHDCDARVCQDTASVAASQCCPFSTSGCSANGQFIMNPSTGDSITQFSPCTVGNVCTGLGRGAVNMTCLTSNRNVPVITDGVCGNGIVEEGEECDSGADSACCDPQTCRFRAGAVCDPTNDECCTQQCGFSPSTQVCRPSNGPCDPQETCTGSTATCPPDVTSPNGESCGESGAGTYCATGHCTSRDTQCRNLVGVLQGVGNNTRSCDDVSCQLTCTSPQLGVGVCYGMQQWFVDGTRCGSGVCRSGSCVGNSVLNDVRGWVQRHLPLVIGLSAGIGGLIVIWILWCCVRSCIRRARRKKLRAQPPIFIPPQDMGYTPPMYAMAPPPASAFGGSRRLSRNNSPGPNMATVPQQQGMDQQYLMEQQAALNYYSNMRHGGDGGYAAPPYDAPPPPPRGGQSARYA</sequence>
<protein>
    <recommendedName>
        <fullName evidence="3">Disintegrin and metalloproteinase domain-containing protein B</fullName>
    </recommendedName>
</protein>
<feature type="domain" description="Disintegrin" evidence="8">
    <location>
        <begin position="528"/>
        <end position="613"/>
    </location>
</feature>
<accession>W7HYW6</accession>